<dbReference type="PANTHER" id="PTHR35535">
    <property type="entry name" value="HEAT SHOCK PROTEIN HSLJ"/>
    <property type="match status" value="1"/>
</dbReference>
<keyword evidence="5" id="KW-1185">Reference proteome</keyword>
<feature type="chain" id="PRO_5012394974" description="DUF4377 domain-containing protein" evidence="1">
    <location>
        <begin position="28"/>
        <end position="277"/>
    </location>
</feature>
<protein>
    <recommendedName>
        <fullName evidence="6">DUF4377 domain-containing protein</fullName>
    </recommendedName>
</protein>
<feature type="domain" description="DUF4377" evidence="3">
    <location>
        <begin position="188"/>
        <end position="272"/>
    </location>
</feature>
<dbReference type="Gene3D" id="2.40.128.270">
    <property type="match status" value="1"/>
</dbReference>
<accession>A0A1Y0EQR9</accession>
<evidence type="ECO:0000313" key="5">
    <source>
        <dbReference type="Proteomes" id="UP000196138"/>
    </source>
</evidence>
<evidence type="ECO:0000259" key="3">
    <source>
        <dbReference type="Pfam" id="PF14302"/>
    </source>
</evidence>
<reference evidence="4 5" key="1">
    <citation type="submission" date="2017-05" db="EMBL/GenBank/DDBJ databases">
        <authorList>
            <person name="Song R."/>
            <person name="Chenine A.L."/>
            <person name="Ruprecht R.M."/>
        </authorList>
    </citation>
    <scope>NUCLEOTIDE SEQUENCE [LARGE SCALE GENOMIC DNA]</scope>
    <source>
        <strain evidence="4 5">DSM 26136</strain>
    </source>
</reference>
<dbReference type="Proteomes" id="UP000196138">
    <property type="component" value="Chromosome"/>
</dbReference>
<dbReference type="KEGG" id="cser:CCO03_16210"/>
<dbReference type="InterPro" id="IPR038670">
    <property type="entry name" value="HslJ-like_sf"/>
</dbReference>
<dbReference type="InterPro" id="IPR005184">
    <property type="entry name" value="DUF306_Meta_HslJ"/>
</dbReference>
<dbReference type="InterPro" id="IPR053147">
    <property type="entry name" value="Hsp_HslJ-like"/>
</dbReference>
<dbReference type="Pfam" id="PF14302">
    <property type="entry name" value="DUF4377"/>
    <property type="match status" value="1"/>
</dbReference>
<dbReference type="Pfam" id="PF03724">
    <property type="entry name" value="META"/>
    <property type="match status" value="1"/>
</dbReference>
<gene>
    <name evidence="4" type="ORF">CCO03_16210</name>
</gene>
<evidence type="ECO:0000313" key="4">
    <source>
        <dbReference type="EMBL" id="ARU06004.1"/>
    </source>
</evidence>
<dbReference type="PANTHER" id="PTHR35535:SF1">
    <property type="entry name" value="HEAT SHOCK PROTEIN HSLJ"/>
    <property type="match status" value="1"/>
</dbReference>
<evidence type="ECO:0008006" key="6">
    <source>
        <dbReference type="Google" id="ProtNLM"/>
    </source>
</evidence>
<dbReference type="OrthoDB" id="7871744at2"/>
<keyword evidence="1" id="KW-0732">Signal</keyword>
<feature type="signal peptide" evidence="1">
    <location>
        <begin position="1"/>
        <end position="27"/>
    </location>
</feature>
<name>A0A1Y0EQR9_9BURK</name>
<feature type="domain" description="DUF306" evidence="2">
    <location>
        <begin position="43"/>
        <end position="165"/>
    </location>
</feature>
<organism evidence="4 5">
    <name type="scientific">Comamonas serinivorans</name>
    <dbReference type="NCBI Taxonomy" id="1082851"/>
    <lineage>
        <taxon>Bacteria</taxon>
        <taxon>Pseudomonadati</taxon>
        <taxon>Pseudomonadota</taxon>
        <taxon>Betaproteobacteria</taxon>
        <taxon>Burkholderiales</taxon>
        <taxon>Comamonadaceae</taxon>
        <taxon>Comamonas</taxon>
    </lineage>
</organism>
<dbReference type="InterPro" id="IPR025485">
    <property type="entry name" value="DUF4377"/>
</dbReference>
<evidence type="ECO:0000256" key="1">
    <source>
        <dbReference type="SAM" id="SignalP"/>
    </source>
</evidence>
<dbReference type="AlphaFoldDB" id="A0A1Y0EQR9"/>
<dbReference type="RefSeq" id="WP_087282716.1">
    <property type="nucleotide sequence ID" value="NZ_CP021455.1"/>
</dbReference>
<sequence>MLHMTRSTWMKTMLAATGLGLAQAVWAVTPQVSQPQAGEQALQTLTRNVWQLQRVTPGADRAGALRLPGPSARRPELRFVPEARPHQGRLVVSQLCNTLQGGYWVNGHQLRATQVSATLMACADRARMQLERGVAEQLPKVTGYQVTGERSPQPQLELRFSDGSRWQLAGTLTDEARHGGPGERVFLEVAPEQVSCNHPLMRDARCLRVRPLRYDEAGRKQVVGDWQVYSGQIEGYRHERGLRQVLRLKRYPVARPAADAPSHVDVLDLIVETERVR</sequence>
<dbReference type="EMBL" id="CP021455">
    <property type="protein sequence ID" value="ARU06004.1"/>
    <property type="molecule type" value="Genomic_DNA"/>
</dbReference>
<proteinExistence type="predicted"/>
<evidence type="ECO:0000259" key="2">
    <source>
        <dbReference type="Pfam" id="PF03724"/>
    </source>
</evidence>